<name>A0ABU9L1M1_9FLAO</name>
<reference evidence="1 2" key="1">
    <citation type="submission" date="2024-04" db="EMBL/GenBank/DDBJ databases">
        <title>whole genome sequencing of Lutimonas vermicola strain IMCC1616.</title>
        <authorList>
            <person name="Bae S.S."/>
        </authorList>
    </citation>
    <scope>NUCLEOTIDE SEQUENCE [LARGE SCALE GENOMIC DNA]</scope>
    <source>
        <strain evidence="1 2">IMCC1616</strain>
    </source>
</reference>
<protein>
    <submittedName>
        <fullName evidence="1">Uncharacterized protein</fullName>
    </submittedName>
</protein>
<proteinExistence type="predicted"/>
<dbReference type="RefSeq" id="WP_342160443.1">
    <property type="nucleotide sequence ID" value="NZ_JBCDNA010000002.1"/>
</dbReference>
<sequence>MKNSDLQAVLAIGILKFTDINEAFLCKIEAGKIKTEVENAITNLKSGIINQLEFQKIIFRNQQKLDDVLVEWA</sequence>
<evidence type="ECO:0000313" key="1">
    <source>
        <dbReference type="EMBL" id="MEL4456331.1"/>
    </source>
</evidence>
<keyword evidence="2" id="KW-1185">Reference proteome</keyword>
<dbReference type="Proteomes" id="UP001474120">
    <property type="component" value="Unassembled WGS sequence"/>
</dbReference>
<dbReference type="EMBL" id="JBCDNA010000002">
    <property type="protein sequence ID" value="MEL4456331.1"/>
    <property type="molecule type" value="Genomic_DNA"/>
</dbReference>
<accession>A0ABU9L1M1</accession>
<evidence type="ECO:0000313" key="2">
    <source>
        <dbReference type="Proteomes" id="UP001474120"/>
    </source>
</evidence>
<gene>
    <name evidence="1" type="ORF">AABB81_10520</name>
</gene>
<comment type="caution">
    <text evidence="1">The sequence shown here is derived from an EMBL/GenBank/DDBJ whole genome shotgun (WGS) entry which is preliminary data.</text>
</comment>
<organism evidence="1 2">
    <name type="scientific">Lutimonas vermicola</name>
    <dbReference type="NCBI Taxonomy" id="414288"/>
    <lineage>
        <taxon>Bacteria</taxon>
        <taxon>Pseudomonadati</taxon>
        <taxon>Bacteroidota</taxon>
        <taxon>Flavobacteriia</taxon>
        <taxon>Flavobacteriales</taxon>
        <taxon>Flavobacteriaceae</taxon>
        <taxon>Lutimonas</taxon>
    </lineage>
</organism>